<evidence type="ECO:0000256" key="1">
    <source>
        <dbReference type="SAM" id="MobiDB-lite"/>
    </source>
</evidence>
<keyword evidence="6" id="KW-1185">Reference proteome</keyword>
<dbReference type="InterPro" id="IPR007349">
    <property type="entry name" value="DUF418"/>
</dbReference>
<evidence type="ECO:0008006" key="7">
    <source>
        <dbReference type="Google" id="ProtNLM"/>
    </source>
</evidence>
<keyword evidence="2" id="KW-0812">Transmembrane</keyword>
<name>L1MDS2_9CORY</name>
<feature type="transmembrane region" description="Helical" evidence="2">
    <location>
        <begin position="319"/>
        <end position="339"/>
    </location>
</feature>
<dbReference type="STRING" id="1035195.HMPREF9997_01869"/>
<dbReference type="Pfam" id="PF07786">
    <property type="entry name" value="HGSNAT_cat"/>
    <property type="match status" value="1"/>
</dbReference>
<feature type="transmembrane region" description="Helical" evidence="2">
    <location>
        <begin position="123"/>
        <end position="139"/>
    </location>
</feature>
<feature type="transmembrane region" description="Helical" evidence="2">
    <location>
        <begin position="176"/>
        <end position="193"/>
    </location>
</feature>
<comment type="caution">
    <text evidence="5">The sequence shown here is derived from an EMBL/GenBank/DDBJ whole genome shotgun (WGS) entry which is preliminary data.</text>
</comment>
<dbReference type="InterPro" id="IPR052529">
    <property type="entry name" value="Bact_Transport_Assoc"/>
</dbReference>
<dbReference type="EMBL" id="AMEM01000024">
    <property type="protein sequence ID" value="EKX89398.1"/>
    <property type="molecule type" value="Genomic_DNA"/>
</dbReference>
<gene>
    <name evidence="5" type="ORF">HMPREF9997_01869</name>
</gene>
<feature type="transmembrane region" description="Helical" evidence="2">
    <location>
        <begin position="56"/>
        <end position="80"/>
    </location>
</feature>
<feature type="domain" description="Heparan-alpha-glucosaminide N-acetyltransferase catalytic" evidence="4">
    <location>
        <begin position="25"/>
        <end position="200"/>
    </location>
</feature>
<sequence>MQTQSTFRGEPQLSNQRNTTGRRPRITGIDAARAIAIIGMAYAHLGPIFFSSDIDTVASLLTTGFASALFAVLAGVSVSIMSQRGVEKGGVELAQSRQQLMLRGTILIGIGLVLSIAQYNIAVVLSAVGALFLVLPLVARWSNRALWALLGGLLALGPFVIVASDTFNTYVDIISGSYPLTAWFTYGVAGMLVHRYLIHSRMLQWISLVAGVVLAVIGVNARSWISDQLPAPEDPKMYDQLTTDPTPAAGVAGGGPGGAMNSNPDIQSTWWYTYLGPEPHMGGLIDVATSITVSVAVIALCLLITALPLGSTILYPLRAMGSMSLTVYVAHVLTAAMILTNDNNNPAWSSSEQPATHPLALGVTIVVAIVCAMIWKQFFRRGPLEWVMHVLTVKGARVDMEGVKRASDE</sequence>
<feature type="transmembrane region" description="Helical" evidence="2">
    <location>
        <begin position="205"/>
        <end position="225"/>
    </location>
</feature>
<dbReference type="OrthoDB" id="4966979at2"/>
<feature type="transmembrane region" description="Helical" evidence="2">
    <location>
        <begin position="287"/>
        <end position="307"/>
    </location>
</feature>
<feature type="transmembrane region" description="Helical" evidence="2">
    <location>
        <begin position="146"/>
        <end position="164"/>
    </location>
</feature>
<dbReference type="Pfam" id="PF04235">
    <property type="entry name" value="DUF418"/>
    <property type="match status" value="1"/>
</dbReference>
<evidence type="ECO:0000259" key="4">
    <source>
        <dbReference type="Pfam" id="PF07786"/>
    </source>
</evidence>
<feature type="transmembrane region" description="Helical" evidence="2">
    <location>
        <begin position="100"/>
        <end position="117"/>
    </location>
</feature>
<evidence type="ECO:0000313" key="6">
    <source>
        <dbReference type="Proteomes" id="UP000010445"/>
    </source>
</evidence>
<dbReference type="AlphaFoldDB" id="L1MDS2"/>
<dbReference type="eggNOG" id="COG2311">
    <property type="taxonomic scope" value="Bacteria"/>
</dbReference>
<organism evidence="5 6">
    <name type="scientific">Corynebacterium durum F0235</name>
    <dbReference type="NCBI Taxonomy" id="1035195"/>
    <lineage>
        <taxon>Bacteria</taxon>
        <taxon>Bacillati</taxon>
        <taxon>Actinomycetota</taxon>
        <taxon>Actinomycetes</taxon>
        <taxon>Mycobacteriales</taxon>
        <taxon>Corynebacteriaceae</taxon>
        <taxon>Corynebacterium</taxon>
    </lineage>
</organism>
<feature type="transmembrane region" description="Helical" evidence="2">
    <location>
        <begin position="359"/>
        <end position="379"/>
    </location>
</feature>
<proteinExistence type="predicted"/>
<feature type="transmembrane region" description="Helical" evidence="2">
    <location>
        <begin position="31"/>
        <end position="50"/>
    </location>
</feature>
<feature type="domain" description="DUF418" evidence="3">
    <location>
        <begin position="280"/>
        <end position="393"/>
    </location>
</feature>
<reference evidence="5 6" key="1">
    <citation type="submission" date="2012-05" db="EMBL/GenBank/DDBJ databases">
        <authorList>
            <person name="Weinstock G."/>
            <person name="Sodergren E."/>
            <person name="Lobos E.A."/>
            <person name="Fulton L."/>
            <person name="Fulton R."/>
            <person name="Courtney L."/>
            <person name="Fronick C."/>
            <person name="O'Laughlin M."/>
            <person name="Godfrey J."/>
            <person name="Wilson R.M."/>
            <person name="Miner T."/>
            <person name="Farmer C."/>
            <person name="Delehaunty K."/>
            <person name="Cordes M."/>
            <person name="Minx P."/>
            <person name="Tomlinson C."/>
            <person name="Chen J."/>
            <person name="Wollam A."/>
            <person name="Pepin K.H."/>
            <person name="Bhonagiri V."/>
            <person name="Zhang X."/>
            <person name="Suruliraj S."/>
            <person name="Warren W."/>
            <person name="Mitreva M."/>
            <person name="Mardis E.R."/>
            <person name="Wilson R.K."/>
        </authorList>
    </citation>
    <scope>NUCLEOTIDE SEQUENCE [LARGE SCALE GENOMIC DNA]</scope>
    <source>
        <strain evidence="5 6">F0235</strain>
    </source>
</reference>
<dbReference type="InterPro" id="IPR012429">
    <property type="entry name" value="HGSNAT_cat"/>
</dbReference>
<keyword evidence="2" id="KW-1133">Transmembrane helix</keyword>
<feature type="compositionally biased region" description="Polar residues" evidence="1">
    <location>
        <begin position="1"/>
        <end position="19"/>
    </location>
</feature>
<dbReference type="PANTHER" id="PTHR30590:SF2">
    <property type="entry name" value="INNER MEMBRANE PROTEIN"/>
    <property type="match status" value="1"/>
</dbReference>
<protein>
    <recommendedName>
        <fullName evidence="7">DUF418 domain-containing protein</fullName>
    </recommendedName>
</protein>
<feature type="region of interest" description="Disordered" evidence="1">
    <location>
        <begin position="1"/>
        <end position="23"/>
    </location>
</feature>
<evidence type="ECO:0000313" key="5">
    <source>
        <dbReference type="EMBL" id="EKX89398.1"/>
    </source>
</evidence>
<keyword evidence="2" id="KW-0472">Membrane</keyword>
<dbReference type="HOGENOM" id="CLU_036065_0_0_11"/>
<evidence type="ECO:0000259" key="3">
    <source>
        <dbReference type="Pfam" id="PF04235"/>
    </source>
</evidence>
<evidence type="ECO:0000256" key="2">
    <source>
        <dbReference type="SAM" id="Phobius"/>
    </source>
</evidence>
<accession>L1MDS2</accession>
<dbReference type="PANTHER" id="PTHR30590">
    <property type="entry name" value="INNER MEMBRANE PROTEIN"/>
    <property type="match status" value="1"/>
</dbReference>
<dbReference type="PATRIC" id="fig|1035195.3.peg.1690"/>
<dbReference type="Proteomes" id="UP000010445">
    <property type="component" value="Unassembled WGS sequence"/>
</dbReference>